<proteinExistence type="predicted"/>
<dbReference type="Gene3D" id="3.40.50.720">
    <property type="entry name" value="NAD(P)-binding Rossmann-like Domain"/>
    <property type="match status" value="1"/>
</dbReference>
<reference evidence="3" key="1">
    <citation type="journal article" date="2020" name="mSystems">
        <title>Genome- and Community-Level Interaction Insights into Carbon Utilization and Element Cycling Functions of Hydrothermarchaeota in Hydrothermal Sediment.</title>
        <authorList>
            <person name="Zhou Z."/>
            <person name="Liu Y."/>
            <person name="Xu W."/>
            <person name="Pan J."/>
            <person name="Luo Z.H."/>
            <person name="Li M."/>
        </authorList>
    </citation>
    <scope>NUCLEOTIDE SEQUENCE [LARGE SCALE GENOMIC DNA]</scope>
    <source>
        <strain evidence="3">SpSt-289</strain>
    </source>
</reference>
<dbReference type="SUPFAM" id="SSF51735">
    <property type="entry name" value="NAD(P)-binding Rossmann-fold domains"/>
    <property type="match status" value="1"/>
</dbReference>
<dbReference type="AlphaFoldDB" id="A0A7C1FMU8"/>
<protein>
    <submittedName>
        <fullName evidence="3">Gfo/Idh/MocA family oxidoreductase</fullName>
    </submittedName>
</protein>
<comment type="caution">
    <text evidence="3">The sequence shown here is derived from an EMBL/GenBank/DDBJ whole genome shotgun (WGS) entry which is preliminary data.</text>
</comment>
<feature type="domain" description="GFO/IDH/MocA-like oxidoreductase" evidence="2">
    <location>
        <begin position="133"/>
        <end position="242"/>
    </location>
</feature>
<dbReference type="Pfam" id="PF22725">
    <property type="entry name" value="GFO_IDH_MocA_C3"/>
    <property type="match status" value="1"/>
</dbReference>
<dbReference type="GO" id="GO:0000166">
    <property type="term" value="F:nucleotide binding"/>
    <property type="evidence" value="ECO:0007669"/>
    <property type="project" value="InterPro"/>
</dbReference>
<evidence type="ECO:0000259" key="2">
    <source>
        <dbReference type="Pfam" id="PF22725"/>
    </source>
</evidence>
<evidence type="ECO:0000313" key="3">
    <source>
        <dbReference type="EMBL" id="HDX30638.1"/>
    </source>
</evidence>
<dbReference type="InterPro" id="IPR055170">
    <property type="entry name" value="GFO_IDH_MocA-like_dom"/>
</dbReference>
<sequence length="359" mass="39964">MSRYRVAFIGAGGVVNNHLEAIAAHGDRLELVAVADRDRWRAEAVCSQANGARAYSDAYAMLAAERPDLVHILTPPATHLPLILAALDTGAWVWCEKPLCRSLAEFDQLAAAEERTGRYVSTVFQWRFGSAVEHLRALMARGLLGRPLVAVCHTLWYRTADYYAVEWRSRYATAGGGPTATLGIHLMDLLLWLWGEWQEVQAIAATLDRAIQVEDVAMALVRFEHGALGSIVNSALSPRQESYLRLDYQQATVEVQTLYRYTNAHWRLTPLPPVQETLMSAWRAIPCDRMGSHEAQLGSLLDAMDRKERPPVSGPDARRILEFIASLYKSAFTAQPVQRGSIVPGDPFYVSMNGIPYDD</sequence>
<gene>
    <name evidence="3" type="ORF">ENQ20_03995</name>
</gene>
<organism evidence="3">
    <name type="scientific">Caldilinea aerophila</name>
    <dbReference type="NCBI Taxonomy" id="133453"/>
    <lineage>
        <taxon>Bacteria</taxon>
        <taxon>Bacillati</taxon>
        <taxon>Chloroflexota</taxon>
        <taxon>Caldilineae</taxon>
        <taxon>Caldilineales</taxon>
        <taxon>Caldilineaceae</taxon>
        <taxon>Caldilinea</taxon>
    </lineage>
</organism>
<dbReference type="Pfam" id="PF01408">
    <property type="entry name" value="GFO_IDH_MocA"/>
    <property type="match status" value="1"/>
</dbReference>
<evidence type="ECO:0000259" key="1">
    <source>
        <dbReference type="Pfam" id="PF01408"/>
    </source>
</evidence>
<dbReference type="InterPro" id="IPR036291">
    <property type="entry name" value="NAD(P)-bd_dom_sf"/>
</dbReference>
<feature type="domain" description="Gfo/Idh/MocA-like oxidoreductase N-terminal" evidence="1">
    <location>
        <begin position="5"/>
        <end position="121"/>
    </location>
</feature>
<dbReference type="PANTHER" id="PTHR43249:SF1">
    <property type="entry name" value="D-GLUCOSIDE 3-DEHYDROGENASE"/>
    <property type="match status" value="1"/>
</dbReference>
<name>A0A7C1FMU8_9CHLR</name>
<dbReference type="InterPro" id="IPR000683">
    <property type="entry name" value="Gfo/Idh/MocA-like_OxRdtase_N"/>
</dbReference>
<dbReference type="InterPro" id="IPR052515">
    <property type="entry name" value="Gfo/Idh/MocA_Oxidoreductase"/>
</dbReference>
<dbReference type="PANTHER" id="PTHR43249">
    <property type="entry name" value="UDP-N-ACETYL-2-AMINO-2-DEOXY-D-GLUCURONATE OXIDASE"/>
    <property type="match status" value="1"/>
</dbReference>
<accession>A0A7C1FMU8</accession>
<dbReference type="SUPFAM" id="SSF55347">
    <property type="entry name" value="Glyceraldehyde-3-phosphate dehydrogenase-like, C-terminal domain"/>
    <property type="match status" value="1"/>
</dbReference>
<dbReference type="EMBL" id="DSMG01000045">
    <property type="protein sequence ID" value="HDX30638.1"/>
    <property type="molecule type" value="Genomic_DNA"/>
</dbReference>
<dbReference type="Gene3D" id="3.30.360.10">
    <property type="entry name" value="Dihydrodipicolinate Reductase, domain 2"/>
    <property type="match status" value="1"/>
</dbReference>